<evidence type="ECO:0000313" key="2">
    <source>
        <dbReference type="Proteomes" id="UP000789920"/>
    </source>
</evidence>
<protein>
    <submittedName>
        <fullName evidence="1">3255_t:CDS:1</fullName>
    </submittedName>
</protein>
<gene>
    <name evidence="1" type="ORF">RPERSI_LOCUS28946</name>
</gene>
<feature type="non-terminal residue" evidence="1">
    <location>
        <position position="1"/>
    </location>
</feature>
<keyword evidence="2" id="KW-1185">Reference proteome</keyword>
<comment type="caution">
    <text evidence="1">The sequence shown here is derived from an EMBL/GenBank/DDBJ whole genome shotgun (WGS) entry which is preliminary data.</text>
</comment>
<proteinExistence type="predicted"/>
<organism evidence="1 2">
    <name type="scientific">Racocetra persica</name>
    <dbReference type="NCBI Taxonomy" id="160502"/>
    <lineage>
        <taxon>Eukaryota</taxon>
        <taxon>Fungi</taxon>
        <taxon>Fungi incertae sedis</taxon>
        <taxon>Mucoromycota</taxon>
        <taxon>Glomeromycotina</taxon>
        <taxon>Glomeromycetes</taxon>
        <taxon>Diversisporales</taxon>
        <taxon>Gigasporaceae</taxon>
        <taxon>Racocetra</taxon>
    </lineage>
</organism>
<name>A0ACA9SB18_9GLOM</name>
<sequence length="125" mass="14444">DVQEFITKLPRDPTMLDTLVVRRIGQDCTTFHDFKVKHSNVLVWLNFLKENNPFYANIIIDQNMLQTLPENGSVFERLNAMHDSNSSTKDTLNSNNSDDINNIIDIFDNHITDTFVPNLMSKETE</sequence>
<dbReference type="Proteomes" id="UP000789920">
    <property type="component" value="Unassembled WGS sequence"/>
</dbReference>
<reference evidence="1" key="1">
    <citation type="submission" date="2021-06" db="EMBL/GenBank/DDBJ databases">
        <authorList>
            <person name="Kallberg Y."/>
            <person name="Tangrot J."/>
            <person name="Rosling A."/>
        </authorList>
    </citation>
    <scope>NUCLEOTIDE SEQUENCE</scope>
    <source>
        <strain evidence="1">MA461A</strain>
    </source>
</reference>
<dbReference type="EMBL" id="CAJVQC010107373">
    <property type="protein sequence ID" value="CAG8833765.1"/>
    <property type="molecule type" value="Genomic_DNA"/>
</dbReference>
<evidence type="ECO:0000313" key="1">
    <source>
        <dbReference type="EMBL" id="CAG8833765.1"/>
    </source>
</evidence>
<feature type="non-terminal residue" evidence="1">
    <location>
        <position position="125"/>
    </location>
</feature>
<accession>A0ACA9SB18</accession>